<dbReference type="Gene3D" id="3.60.10.10">
    <property type="entry name" value="Endonuclease/exonuclease/phosphatase"/>
    <property type="match status" value="1"/>
</dbReference>
<dbReference type="EMBL" id="GGMR01011552">
    <property type="protein sequence ID" value="MBY24171.1"/>
    <property type="molecule type" value="Transcribed_RNA"/>
</dbReference>
<dbReference type="SUPFAM" id="SSF56219">
    <property type="entry name" value="DNase I-like"/>
    <property type="match status" value="1"/>
</dbReference>
<proteinExistence type="predicted"/>
<organism evidence="2">
    <name type="scientific">Schizaphis graminum</name>
    <name type="common">Green bug aphid</name>
    <dbReference type="NCBI Taxonomy" id="13262"/>
    <lineage>
        <taxon>Eukaryota</taxon>
        <taxon>Metazoa</taxon>
        <taxon>Ecdysozoa</taxon>
        <taxon>Arthropoda</taxon>
        <taxon>Hexapoda</taxon>
        <taxon>Insecta</taxon>
        <taxon>Pterygota</taxon>
        <taxon>Neoptera</taxon>
        <taxon>Paraneoptera</taxon>
        <taxon>Hemiptera</taxon>
        <taxon>Sternorrhyncha</taxon>
        <taxon>Aphidomorpha</taxon>
        <taxon>Aphidoidea</taxon>
        <taxon>Aphididae</taxon>
        <taxon>Aphidini</taxon>
        <taxon>Schizaphis</taxon>
    </lineage>
</organism>
<evidence type="ECO:0000259" key="1">
    <source>
        <dbReference type="PROSITE" id="PS50878"/>
    </source>
</evidence>
<gene>
    <name evidence="2" type="primary">RTase_5</name>
    <name evidence="2" type="ORF">g.99335</name>
</gene>
<name>A0A2S2P3W2_SCHGA</name>
<keyword evidence="2" id="KW-0548">Nucleotidyltransferase</keyword>
<dbReference type="Pfam" id="PF14529">
    <property type="entry name" value="Exo_endo_phos_2"/>
    <property type="match status" value="1"/>
</dbReference>
<dbReference type="SUPFAM" id="SSF56672">
    <property type="entry name" value="DNA/RNA polymerases"/>
    <property type="match status" value="1"/>
</dbReference>
<dbReference type="PROSITE" id="PS50878">
    <property type="entry name" value="RT_POL"/>
    <property type="match status" value="1"/>
</dbReference>
<dbReference type="AlphaFoldDB" id="A0A2S2P3W2"/>
<dbReference type="InterPro" id="IPR036691">
    <property type="entry name" value="Endo/exonu/phosph_ase_sf"/>
</dbReference>
<dbReference type="InterPro" id="IPR043502">
    <property type="entry name" value="DNA/RNA_pol_sf"/>
</dbReference>
<accession>A0A2S2P3W2</accession>
<reference evidence="2" key="1">
    <citation type="submission" date="2018-04" db="EMBL/GenBank/DDBJ databases">
        <title>Transcriptome of Schizaphis graminum biotype I.</title>
        <authorList>
            <person name="Scully E.D."/>
            <person name="Geib S.M."/>
            <person name="Palmer N.A."/>
            <person name="Koch K."/>
            <person name="Bradshaw J."/>
            <person name="Heng-Moss T."/>
            <person name="Sarath G."/>
        </authorList>
    </citation>
    <scope>NUCLEOTIDE SEQUENCE</scope>
</reference>
<keyword evidence="2" id="KW-0808">Transferase</keyword>
<dbReference type="InterPro" id="IPR005135">
    <property type="entry name" value="Endo/exonuclease/phosphatase"/>
</dbReference>
<keyword evidence="2" id="KW-0695">RNA-directed DNA polymerase</keyword>
<dbReference type="CDD" id="cd01650">
    <property type="entry name" value="RT_nLTR_like"/>
    <property type="match status" value="1"/>
</dbReference>
<feature type="domain" description="Reverse transcriptase" evidence="1">
    <location>
        <begin position="509"/>
        <end position="774"/>
    </location>
</feature>
<sequence length="970" mass="111199">MFNNHKSNVFFNKPSVCINSLLSGYYQNVRGLRTKLNLLKCSIPSSTHDFIIFTETWLNNNFFDNELGFTQHNVFRRDRTEKTSPHNRGGGVLVAIKKTFNSKLLNIDTLNVEQVFVKVIVGDLLIIFCAVYFPPNSDLQLYLNHLSVLESIDSSFPNCKFIICGDYNIPSLSWESDKHGLKCVNFLSSQVGSSLIESCSVLNLYQFNSIINAHGNILDLVFSNLLESSINLYDDPFVPIDPCHPPIQINVRLPISQPILNNDRTIYNYVKGDYINANLFFNSFNWLNTFRHLNTEAAALVFQHALLEALHSFVPQKTISTSHNFPYWFNKELKTLVWKKNKAHSIYIKNKSKSNYEKFSLLRARYKSQSKIVFHDFIHRSESEIISNPKYFWNWVNFNTKSHGIPNSVFLGDTIANNGAAIANLFSDYFSSVYNTSPVHSPDEPYIFASTYQFDHIIPNKCSISLNEVSDGLRTLIKSRSPGPDGVSGYFLANLANSIAYPIFILYNKSLEEGVFPSIWKTSSITPVFKKGDKSNVKNYRPISGLVQIGKLLEKLVLTQMIKPINNILDNSQHGFRPGRSTLTCNLSLQNFILNAFNDNCQVDVIYTDFAKAFDRVDHELLIIILGKLGFSHPLLSWFKSYLTNRYQFTQVHGFYSETVPVPSGTPQGGHLSPILFNLFINGLSLVLKKCQILFFADDLKIFTRISSFEDCLVLQDELNILYVWCRNWGMCLNTDKCYSMCFYRSRRHITYTYSINDVQLRSVSSITDLGVTLTTNLNFRDHIESVVKKSLKVLGFIKRHSSEFKNLSSFKLLYCALVRSILEYGAPIWNPYTKTDIDFIERVQNRFLKFVAFKFNLTIDNHDYTQIRSFLNIPALSSRREIADISFIYKLINGITDDPDLLKCIPFTIPAYNNRSTSLFYIPVYSTNYLKNSPIPRAMALCNKLSTRVDFFFSSLKEIINVHMNNVNT</sequence>
<evidence type="ECO:0000313" key="2">
    <source>
        <dbReference type="EMBL" id="MBY24171.1"/>
    </source>
</evidence>
<protein>
    <submittedName>
        <fullName evidence="2">Putative RNA-directed DNA polymerase</fullName>
    </submittedName>
</protein>
<dbReference type="Pfam" id="PF00078">
    <property type="entry name" value="RVT_1"/>
    <property type="match status" value="1"/>
</dbReference>
<dbReference type="InterPro" id="IPR000477">
    <property type="entry name" value="RT_dom"/>
</dbReference>
<dbReference type="PANTHER" id="PTHR33332">
    <property type="entry name" value="REVERSE TRANSCRIPTASE DOMAIN-CONTAINING PROTEIN"/>
    <property type="match status" value="1"/>
</dbReference>
<dbReference type="GO" id="GO:0003964">
    <property type="term" value="F:RNA-directed DNA polymerase activity"/>
    <property type="evidence" value="ECO:0007669"/>
    <property type="project" value="UniProtKB-KW"/>
</dbReference>